<dbReference type="InterPro" id="IPR011050">
    <property type="entry name" value="Pectin_lyase_fold/virulence"/>
</dbReference>
<dbReference type="SMART" id="SM00606">
    <property type="entry name" value="CBD_IV"/>
    <property type="match status" value="1"/>
</dbReference>
<evidence type="ECO:0000313" key="5">
    <source>
        <dbReference type="Proteomes" id="UP000002457"/>
    </source>
</evidence>
<protein>
    <submittedName>
        <fullName evidence="4">Carbohydrate binding family 6</fullName>
    </submittedName>
</protein>
<dbReference type="InterPro" id="IPR022409">
    <property type="entry name" value="PKD/Chitinase_dom"/>
</dbReference>
<dbReference type="KEGG" id="mpl:Mpal_1920"/>
<evidence type="ECO:0000256" key="1">
    <source>
        <dbReference type="ARBA" id="ARBA00022729"/>
    </source>
</evidence>
<feature type="domain" description="PKD" evidence="2">
    <location>
        <begin position="441"/>
        <end position="473"/>
    </location>
</feature>
<dbReference type="STRING" id="521011.Mpal_1920"/>
<dbReference type="InterPro" id="IPR008979">
    <property type="entry name" value="Galactose-bd-like_sf"/>
</dbReference>
<dbReference type="Gene3D" id="2.160.20.10">
    <property type="entry name" value="Single-stranded right-handed beta-helix, Pectin lyase-like"/>
    <property type="match status" value="1"/>
</dbReference>
<dbReference type="eggNOG" id="arCOG02526">
    <property type="taxonomic scope" value="Archaea"/>
</dbReference>
<dbReference type="GeneID" id="25394189"/>
<dbReference type="NCBIfam" id="TIGR03804">
    <property type="entry name" value="para_beta_helix"/>
    <property type="match status" value="3"/>
</dbReference>
<dbReference type="PROSITE" id="PS50093">
    <property type="entry name" value="PKD"/>
    <property type="match status" value="3"/>
</dbReference>
<accession>B8GKS8</accession>
<dbReference type="SUPFAM" id="SSF49785">
    <property type="entry name" value="Galactose-binding domain-like"/>
    <property type="match status" value="1"/>
</dbReference>
<dbReference type="OrthoDB" id="125336at2157"/>
<dbReference type="HOGENOM" id="CLU_360053_0_0_2"/>
<keyword evidence="1" id="KW-0732">Signal</keyword>
<dbReference type="Pfam" id="PF03422">
    <property type="entry name" value="CBM_6"/>
    <property type="match status" value="1"/>
</dbReference>
<dbReference type="CDD" id="cd04080">
    <property type="entry name" value="CBM6_cellulase-like"/>
    <property type="match status" value="1"/>
</dbReference>
<dbReference type="RefSeq" id="WP_012618543.1">
    <property type="nucleotide sequence ID" value="NC_011832.1"/>
</dbReference>
<dbReference type="SUPFAM" id="SSF51126">
    <property type="entry name" value="Pectin lyase-like"/>
    <property type="match status" value="1"/>
</dbReference>
<sequence precursor="true">MMLKVREMNRALLILLAAVCLLLLIVPTGASTPVYGPDRVFINESGTYELMNDLTYGSGEPLIVINASDVVLDGQGHTIHAMYDQEGTGIVVNPEGESPTVQLSNVTIKNVNLDNLTYGIVFFNSRGCTVQGVAMTGNGMDIFLSNNCTENTISGNTFSDGIGIYLLDSCRSNTISKNTFTGCLPGIYMSGDCDQNTICENTFTGNVYGILISDSNNNIVKGNSIINSMTCGLVVGGGSGNTIYNNYFNNLQNVFVAGHDSTNIWNIDRTAGPDIMGGPTIGGNFWGTPDGTGFSQTDPDINNDGFCDDPYTIGTGNIDRYPLRFWPPTVTAGFYAFGHVGQAPYSVRFLDQSAGSPTAWTWDFGDGSTSTEQNPTHIYNQTGAYNVALTASNGWGSDMAIQYRCIIVNTVPAANFTANATAGRTPFTVQFTDQSTGASGYQWQFGDGTTSTEQNPVHTYTTPGSYTVTLVASGVNYGSVYSQKPGYITVTDPPTVGFSANVTAGLAPLAVQFNESVNGSVQYYYWQFGDGGTSFDKEPIHVYNKAGLYTVSFYAIGSNGSQVKTVDQYINVTSPVMPTPTTPAPLNTTTVPTTMVPTATVTPVPTNTTGAPTGTTVAPTATGSAYYGPHTIPGTLQAEDYDLGGEGVAYHDTTAGNEGGIYRHDDVDIEQLDTDHSPNVGWIRSGEWLAYTVHVSTAGTYDAGFRVASSHAGSSVLVYVDDETTPVATVTVPNTGDWPIFRTVSVPVILPAGTHRLKLSFPTDFVNINWITFAQRG</sequence>
<dbReference type="EMBL" id="CP001338">
    <property type="protein sequence ID" value="ACL17224.1"/>
    <property type="molecule type" value="Genomic_DNA"/>
</dbReference>
<feature type="domain" description="PKD" evidence="2">
    <location>
        <begin position="330"/>
        <end position="400"/>
    </location>
</feature>
<dbReference type="InterPro" id="IPR000601">
    <property type="entry name" value="PKD_dom"/>
</dbReference>
<dbReference type="Proteomes" id="UP000002457">
    <property type="component" value="Chromosome"/>
</dbReference>
<feature type="domain" description="CBM6" evidence="3">
    <location>
        <begin position="634"/>
        <end position="774"/>
    </location>
</feature>
<dbReference type="InterPro" id="IPR022441">
    <property type="entry name" value="Para_beta_helix_rpt-2"/>
</dbReference>
<reference evidence="4 5" key="1">
    <citation type="journal article" date="2015" name="Genome Announc.">
        <title>Complete Genome Sequence of Methanosphaerula palustris E1-9CT, a Hydrogenotrophic Methanogen Isolated from a Minerotrophic Fen Peatland.</title>
        <authorList>
            <person name="Cadillo-Quiroz H."/>
            <person name="Browne P."/>
            <person name="Kyrpides N."/>
            <person name="Woyke T."/>
            <person name="Goodwin L."/>
            <person name="Detter C."/>
            <person name="Yavitt J.B."/>
            <person name="Zinder S.H."/>
        </authorList>
    </citation>
    <scope>NUCLEOTIDE SEQUENCE [LARGE SCALE GENOMIC DNA]</scope>
    <source>
        <strain evidence="5">ATCC BAA-1556 / DSM 19958 / E1-9c</strain>
    </source>
</reference>
<dbReference type="PROSITE" id="PS51175">
    <property type="entry name" value="CBM6"/>
    <property type="match status" value="1"/>
</dbReference>
<evidence type="ECO:0000313" key="4">
    <source>
        <dbReference type="EMBL" id="ACL17224.1"/>
    </source>
</evidence>
<gene>
    <name evidence="4" type="ordered locus">Mpal_1920</name>
</gene>
<dbReference type="SUPFAM" id="SSF49299">
    <property type="entry name" value="PKD domain"/>
    <property type="match status" value="3"/>
</dbReference>
<dbReference type="SMART" id="SM00710">
    <property type="entry name" value="PbH1"/>
    <property type="match status" value="6"/>
</dbReference>
<dbReference type="GO" id="GO:0030246">
    <property type="term" value="F:carbohydrate binding"/>
    <property type="evidence" value="ECO:0007669"/>
    <property type="project" value="InterPro"/>
</dbReference>
<dbReference type="Gene3D" id="2.60.120.260">
    <property type="entry name" value="Galactose-binding domain-like"/>
    <property type="match status" value="1"/>
</dbReference>
<dbReference type="Pfam" id="PF05048">
    <property type="entry name" value="NosD"/>
    <property type="match status" value="1"/>
</dbReference>
<dbReference type="Pfam" id="PF18911">
    <property type="entry name" value="PKD_4"/>
    <property type="match status" value="3"/>
</dbReference>
<dbReference type="SMART" id="SM00089">
    <property type="entry name" value="PKD"/>
    <property type="match status" value="3"/>
</dbReference>
<dbReference type="InterPro" id="IPR006626">
    <property type="entry name" value="PbH1"/>
</dbReference>
<dbReference type="AlphaFoldDB" id="B8GKS8"/>
<dbReference type="CAZy" id="CBM6">
    <property type="family name" value="Carbohydrate-Binding Module Family 6"/>
</dbReference>
<name>B8GKS8_METPE</name>
<evidence type="ECO:0000259" key="3">
    <source>
        <dbReference type="PROSITE" id="PS51175"/>
    </source>
</evidence>
<proteinExistence type="predicted"/>
<evidence type="ECO:0000259" key="2">
    <source>
        <dbReference type="PROSITE" id="PS50093"/>
    </source>
</evidence>
<organism evidence="4 5">
    <name type="scientific">Methanosphaerula palustris (strain ATCC BAA-1556 / DSM 19958 / E1-9c)</name>
    <dbReference type="NCBI Taxonomy" id="521011"/>
    <lineage>
        <taxon>Archaea</taxon>
        <taxon>Methanobacteriati</taxon>
        <taxon>Methanobacteriota</taxon>
        <taxon>Stenosarchaea group</taxon>
        <taxon>Methanomicrobia</taxon>
        <taxon>Methanomicrobiales</taxon>
        <taxon>Methanoregulaceae</taxon>
        <taxon>Methanosphaerula</taxon>
    </lineage>
</organism>
<dbReference type="Gene3D" id="2.60.40.10">
    <property type="entry name" value="Immunoglobulins"/>
    <property type="match status" value="3"/>
</dbReference>
<dbReference type="CDD" id="cd00146">
    <property type="entry name" value="PKD"/>
    <property type="match status" value="3"/>
</dbReference>
<dbReference type="InterPro" id="IPR012334">
    <property type="entry name" value="Pectin_lyas_fold"/>
</dbReference>
<dbReference type="FunFam" id="2.60.40.10:FF:000270">
    <property type="entry name" value="Cell surface protein"/>
    <property type="match status" value="2"/>
</dbReference>
<dbReference type="InterPro" id="IPR006584">
    <property type="entry name" value="Cellulose-bd_IV"/>
</dbReference>
<dbReference type="InterPro" id="IPR013783">
    <property type="entry name" value="Ig-like_fold"/>
</dbReference>
<feature type="domain" description="PKD" evidence="2">
    <location>
        <begin position="494"/>
        <end position="577"/>
    </location>
</feature>
<dbReference type="PANTHER" id="PTHR36842">
    <property type="entry name" value="PROTEIN TOLB HOMOLOG"/>
    <property type="match status" value="1"/>
</dbReference>
<keyword evidence="5" id="KW-1185">Reference proteome</keyword>
<dbReference type="InterPro" id="IPR007742">
    <property type="entry name" value="NosD_dom"/>
</dbReference>
<dbReference type="InterPro" id="IPR035986">
    <property type="entry name" value="PKD_dom_sf"/>
</dbReference>
<dbReference type="PANTHER" id="PTHR36842:SF1">
    <property type="entry name" value="PROTEIN TOLB"/>
    <property type="match status" value="1"/>
</dbReference>
<dbReference type="eggNOG" id="arCOG02510">
    <property type="taxonomic scope" value="Archaea"/>
</dbReference>
<dbReference type="InterPro" id="IPR005084">
    <property type="entry name" value="CBM6"/>
</dbReference>